<dbReference type="EMBL" id="MCZJ01000044">
    <property type="protein sequence ID" value="PMM55608.1"/>
    <property type="molecule type" value="Genomic_DNA"/>
</dbReference>
<accession>A0A2J6UC99</accession>
<reference evidence="4 5" key="1">
    <citation type="submission" date="2016-07" db="EMBL/GenBank/DDBJ databases">
        <title>Nontailed viruses are major unrecognized killers of bacteria in the ocean.</title>
        <authorList>
            <person name="Kauffman K."/>
            <person name="Hussain F."/>
            <person name="Yang J."/>
            <person name="Arevalo P."/>
            <person name="Brown J."/>
            <person name="Cutler M."/>
            <person name="Kelly L."/>
            <person name="Polz M.F."/>
        </authorList>
    </citation>
    <scope>NUCLEOTIDE SEQUENCE [LARGE SCALE GENOMIC DNA]</scope>
    <source>
        <strain evidence="5">10N.261.48.A1</strain>
        <strain evidence="4">10N.261.52.F7</strain>
    </source>
</reference>
<evidence type="ECO:0000313" key="6">
    <source>
        <dbReference type="Proteomes" id="UP000239763"/>
    </source>
</evidence>
<evidence type="ECO:0000313" key="4">
    <source>
        <dbReference type="Proteomes" id="UP000235385"/>
    </source>
</evidence>
<comment type="caution">
    <text evidence="3">The sequence shown here is derived from an EMBL/GenBank/DDBJ whole genome shotgun (WGS) entry which is preliminary data.</text>
</comment>
<name>A0A2J6UC99_9VIBR</name>
<gene>
    <name evidence="3" type="ORF">BCT50_10665</name>
    <name evidence="2" type="ORF">BCT99_07070</name>
    <name evidence="1" type="ORF">BCV38_21650</name>
</gene>
<protein>
    <recommendedName>
        <fullName evidence="7">EscI/YscI/HrpB family type III secretion system inner rod protein</fullName>
    </recommendedName>
</protein>
<evidence type="ECO:0008006" key="7">
    <source>
        <dbReference type="Google" id="ProtNLM"/>
    </source>
</evidence>
<proteinExistence type="predicted"/>
<evidence type="ECO:0000313" key="5">
    <source>
        <dbReference type="Proteomes" id="UP000235554"/>
    </source>
</evidence>
<dbReference type="AlphaFoldDB" id="A0A2J6UC99"/>
<dbReference type="RefSeq" id="WP_099166209.1">
    <property type="nucleotide sequence ID" value="NZ_CAWQOO010001012.1"/>
</dbReference>
<dbReference type="InterPro" id="IPR012670">
    <property type="entry name" value="T3SS_YscI/HrpB"/>
</dbReference>
<sequence>MRVEEVNVSKLIHNEGVTEAFENKDVHWFAAQLSSMGEVPTKYAAQVDFLPARVDSSSELRRGFDKALTQAVNSRDPLDLLNVSRSMSDFYMQTMLTTKIIAKGVQSVEKLTSLQ</sequence>
<reference evidence="3 6" key="3">
    <citation type="journal article" date="2018" name="Nature">
        <title>A major lineage of non-tailed dsDNA viruses as unrecognized killers of marine bacteria.</title>
        <authorList>
            <person name="Kauffman K.M."/>
            <person name="Hussain F.A."/>
            <person name="Yang J."/>
            <person name="Arevalo P."/>
            <person name="Brown J.M."/>
            <person name="Chang W.K."/>
            <person name="VanInsberghe D."/>
            <person name="Elsherbini J."/>
            <person name="Sharma R.S."/>
            <person name="Cutler M.B."/>
            <person name="Kelly L."/>
            <person name="Polz M.F."/>
        </authorList>
    </citation>
    <scope>NUCLEOTIDE SEQUENCE</scope>
    <source>
        <strain evidence="3">10N.261.48.A1</strain>
        <strain evidence="2">10N.261.52.F7</strain>
        <strain evidence="1 6">10N.286.55.E1</strain>
    </source>
</reference>
<reference evidence="3" key="2">
    <citation type="submission" date="2016-07" db="EMBL/GenBank/DDBJ databases">
        <authorList>
            <person name="Kauffman K."/>
            <person name="Arevalo P."/>
            <person name="Polz M.F."/>
        </authorList>
    </citation>
    <scope>NUCLEOTIDE SEQUENCE</scope>
    <source>
        <strain evidence="3">10N.261.48.A1</strain>
        <strain evidence="2">10N.261.52.F7</strain>
        <strain evidence="1">10N.286.55.E1</strain>
    </source>
</reference>
<evidence type="ECO:0000313" key="3">
    <source>
        <dbReference type="EMBL" id="PMM55608.1"/>
    </source>
</evidence>
<dbReference type="Proteomes" id="UP000239763">
    <property type="component" value="Unassembled WGS sequence"/>
</dbReference>
<dbReference type="GO" id="GO:0030254">
    <property type="term" value="P:protein secretion by the type III secretion system"/>
    <property type="evidence" value="ECO:0007669"/>
    <property type="project" value="InterPro"/>
</dbReference>
<organism evidence="3 5">
    <name type="scientific">Vibrio lentus</name>
    <dbReference type="NCBI Taxonomy" id="136468"/>
    <lineage>
        <taxon>Bacteria</taxon>
        <taxon>Pseudomonadati</taxon>
        <taxon>Pseudomonadota</taxon>
        <taxon>Gammaproteobacteria</taxon>
        <taxon>Vibrionales</taxon>
        <taxon>Vibrionaceae</taxon>
        <taxon>Vibrio</taxon>
    </lineage>
</organism>
<dbReference type="EMBL" id="MCSB01000014">
    <property type="protein sequence ID" value="PME28991.1"/>
    <property type="molecule type" value="Genomic_DNA"/>
</dbReference>
<dbReference type="Pfam" id="PF17001">
    <property type="entry name" value="T3SS_basalb_I"/>
    <property type="match status" value="1"/>
</dbReference>
<dbReference type="GeneID" id="69652488"/>
<evidence type="ECO:0000313" key="2">
    <source>
        <dbReference type="EMBL" id="PMK41959.1"/>
    </source>
</evidence>
<dbReference type="EMBL" id="MCXM01000046">
    <property type="protein sequence ID" value="PMK41959.1"/>
    <property type="molecule type" value="Genomic_DNA"/>
</dbReference>
<keyword evidence="6" id="KW-1185">Reference proteome</keyword>
<dbReference type="Proteomes" id="UP000235554">
    <property type="component" value="Unassembled WGS sequence"/>
</dbReference>
<evidence type="ECO:0000313" key="1">
    <source>
        <dbReference type="EMBL" id="PME28991.1"/>
    </source>
</evidence>